<evidence type="ECO:0000313" key="3">
    <source>
        <dbReference type="Proteomes" id="UP001310386"/>
    </source>
</evidence>
<dbReference type="Proteomes" id="UP001310386">
    <property type="component" value="Unassembled WGS sequence"/>
</dbReference>
<reference evidence="2" key="1">
    <citation type="submission" date="2023-12" db="EMBL/GenBank/DDBJ databases">
        <title>Fervidustalea candida gen. nov., sp. nov., a novel member of the family Paenibacillaceae isolated from a geothermal area.</title>
        <authorList>
            <person name="Li W.-J."/>
            <person name="Jiao J.-Y."/>
            <person name="Chen Y."/>
        </authorList>
    </citation>
    <scope>NUCLEOTIDE SEQUENCE</scope>
    <source>
        <strain evidence="2">SYSU GA230002</strain>
    </source>
</reference>
<feature type="region of interest" description="Disordered" evidence="1">
    <location>
        <begin position="60"/>
        <end position="106"/>
    </location>
</feature>
<sequence length="376" mass="41537">MFRKRILYLISFLLISSGMPLLRFDFAARSHTAAVSGSGQVYADAQSDTLKSAETVKTAEADLPQGGSEPIPTAAQTGAMLPRSKPQTADTSDAGKSLSTPKPLASQTDRFDQKVNLWISTLASQAEFSAWRNAQWTRYPLGPGNHGWVVILSKNGKDVGYLVVAASQSGEGLALAEYGVGEYPLFSMSTLYTSLQERQLIPASMTLKQFASDNETRKSRIYLNPLHAVWLVSVGNDITNSPETYLDAKTGEIYPLSETEVKASSAEIPALTYSPQQGSIAESMTLPSFDPYTLLNWVKGKPMNLRDWNNLKQKLDQQEKITFAAEIFGKHILIPFAVTGYHQWNEGEPYVQLEQEGARFIPFHSVARWGAFFQRP</sequence>
<name>A0ABU5ZCE9_9BACL</name>
<evidence type="ECO:0000313" key="2">
    <source>
        <dbReference type="EMBL" id="MEB3100181.1"/>
    </source>
</evidence>
<gene>
    <name evidence="2" type="ORF">VF724_00725</name>
</gene>
<organism evidence="2 3">
    <name type="scientific">Ferviditalea candida</name>
    <dbReference type="NCBI Taxonomy" id="3108399"/>
    <lineage>
        <taxon>Bacteria</taxon>
        <taxon>Bacillati</taxon>
        <taxon>Bacillota</taxon>
        <taxon>Bacilli</taxon>
        <taxon>Bacillales</taxon>
        <taxon>Paenibacillaceae</taxon>
        <taxon>Ferviditalea</taxon>
    </lineage>
</organism>
<proteinExistence type="predicted"/>
<feature type="compositionally biased region" description="Polar residues" evidence="1">
    <location>
        <begin position="97"/>
        <end position="106"/>
    </location>
</feature>
<evidence type="ECO:0000256" key="1">
    <source>
        <dbReference type="SAM" id="MobiDB-lite"/>
    </source>
</evidence>
<comment type="caution">
    <text evidence="2">The sequence shown here is derived from an EMBL/GenBank/DDBJ whole genome shotgun (WGS) entry which is preliminary data.</text>
</comment>
<keyword evidence="3" id="KW-1185">Reference proteome</keyword>
<accession>A0ABU5ZCE9</accession>
<protein>
    <submittedName>
        <fullName evidence="2">Uncharacterized protein</fullName>
    </submittedName>
</protein>
<dbReference type="EMBL" id="JAYJLD010000001">
    <property type="protein sequence ID" value="MEB3100181.1"/>
    <property type="molecule type" value="Genomic_DNA"/>
</dbReference>
<dbReference type="RefSeq" id="WP_371752289.1">
    <property type="nucleotide sequence ID" value="NZ_JAYJLD010000001.1"/>
</dbReference>